<dbReference type="SUPFAM" id="SSF55136">
    <property type="entry name" value="Probable bacterial effector-binding domain"/>
    <property type="match status" value="1"/>
</dbReference>
<dbReference type="InterPro" id="IPR006917">
    <property type="entry name" value="SOUL_heme-bd"/>
</dbReference>
<sequence length="233" mass="25427">MKPIVCLLLLCAASAALAARPASHAPATANDESPWFCHDLDCPKFTVVKNITDDVQLRRYAAGKWASTVVTGVKYDKAVATGFWRLFKYISGNNEPQQKVEMTAPVTVRVIPSQGPFCEDNFTISFFVPFEFQSSPPQPSDEAVYIEDRPALEVFVSSFGGWATGSSYLSQAADLTEMLEDAGHDIITDHFYTAGYDSPFRLLNRHNEVWILAGKPSQQQQAGKDGAAAVAAA</sequence>
<organism evidence="2 3">
    <name type="scientific">Tetradesmus obliquus</name>
    <name type="common">Green alga</name>
    <name type="synonym">Acutodesmus obliquus</name>
    <dbReference type="NCBI Taxonomy" id="3088"/>
    <lineage>
        <taxon>Eukaryota</taxon>
        <taxon>Viridiplantae</taxon>
        <taxon>Chlorophyta</taxon>
        <taxon>core chlorophytes</taxon>
        <taxon>Chlorophyceae</taxon>
        <taxon>CS clade</taxon>
        <taxon>Sphaeropleales</taxon>
        <taxon>Scenedesmaceae</taxon>
        <taxon>Tetradesmus</taxon>
    </lineage>
</organism>
<protein>
    <submittedName>
        <fullName evidence="2">Uncharacterized protein</fullName>
    </submittedName>
</protein>
<dbReference type="PANTHER" id="PTHR11220:SF1">
    <property type="entry name" value="HEME-BINDING PROTEIN 2"/>
    <property type="match status" value="1"/>
</dbReference>
<reference evidence="2 3" key="1">
    <citation type="submission" date="2016-10" db="EMBL/GenBank/DDBJ databases">
        <authorList>
            <person name="Cai Z."/>
        </authorList>
    </citation>
    <scope>NUCLEOTIDE SEQUENCE [LARGE SCALE GENOMIC DNA]</scope>
</reference>
<dbReference type="AlphaFoldDB" id="A0A383VWG5"/>
<dbReference type="OrthoDB" id="6424451at2759"/>
<keyword evidence="3" id="KW-1185">Reference proteome</keyword>
<dbReference type="FunFam" id="3.20.80.10:FF:000002">
    <property type="entry name" value="Heme-binding protein 2"/>
    <property type="match status" value="1"/>
</dbReference>
<gene>
    <name evidence="2" type="ORF">BQ4739_LOCUS10089</name>
</gene>
<dbReference type="STRING" id="3088.A0A383VWG5"/>
<dbReference type="EMBL" id="FNXT01000957">
    <property type="protein sequence ID" value="SZX69817.1"/>
    <property type="molecule type" value="Genomic_DNA"/>
</dbReference>
<dbReference type="InterPro" id="IPR011256">
    <property type="entry name" value="Reg_factor_effector_dom_sf"/>
</dbReference>
<proteinExistence type="inferred from homology"/>
<evidence type="ECO:0000313" key="3">
    <source>
        <dbReference type="Proteomes" id="UP000256970"/>
    </source>
</evidence>
<name>A0A383VWG5_TETOB</name>
<evidence type="ECO:0000313" key="2">
    <source>
        <dbReference type="EMBL" id="SZX69817.1"/>
    </source>
</evidence>
<evidence type="ECO:0000256" key="1">
    <source>
        <dbReference type="ARBA" id="ARBA00009817"/>
    </source>
</evidence>
<dbReference type="Gene3D" id="3.20.80.10">
    <property type="entry name" value="Regulatory factor, effector binding domain"/>
    <property type="match status" value="1"/>
</dbReference>
<comment type="similarity">
    <text evidence="1">Belongs to the HEBP family.</text>
</comment>
<accession>A0A383VWG5</accession>
<dbReference type="PANTHER" id="PTHR11220">
    <property type="entry name" value="HEME-BINDING PROTEIN-RELATED"/>
    <property type="match status" value="1"/>
</dbReference>
<dbReference type="Proteomes" id="UP000256970">
    <property type="component" value="Unassembled WGS sequence"/>
</dbReference>
<dbReference type="Pfam" id="PF04832">
    <property type="entry name" value="SOUL"/>
    <property type="match status" value="1"/>
</dbReference>